<dbReference type="Gene3D" id="3.20.20.140">
    <property type="entry name" value="Metal-dependent hydrolases"/>
    <property type="match status" value="1"/>
</dbReference>
<dbReference type="SUPFAM" id="SSF89550">
    <property type="entry name" value="PHP domain-like"/>
    <property type="match status" value="1"/>
</dbReference>
<dbReference type="InterPro" id="IPR016667">
    <property type="entry name" value="Caps_polysacc_synth_CpsB/CapC"/>
</dbReference>
<sequence>MIDIHCHIIPGVDDGPDSFDEALEMAEIAEKDGINTIVATPHHIEGLYQISPLNLLEKLKTFNERLATNNIKIQILMGSDLHISYEFIAKIETNNLLTINDTKYVLIELPTHFLPIKIRGLLKSMINNSWIPIISHPERNYLFQRSPNILFDFISDGSLAQVTAMSITGEFGYEVKKMAKKMIAHNLVHIIATDAHSKDFRPPVLSKGLKAASKIIPYDDAYDMVKTIPESIIKGDAVFTNPPQRIRKIFNLF</sequence>
<dbReference type="GO" id="GO:0030145">
    <property type="term" value="F:manganese ion binding"/>
    <property type="evidence" value="ECO:0007669"/>
    <property type="project" value="InterPro"/>
</dbReference>
<dbReference type="EC" id="3.1.3.48" evidence="2"/>
<comment type="similarity">
    <text evidence="1">Belongs to the metallo-dependent hydrolases superfamily. CpsB/CapC family.</text>
</comment>
<dbReference type="PANTHER" id="PTHR39181">
    <property type="entry name" value="TYROSINE-PROTEIN PHOSPHATASE YWQE"/>
    <property type="match status" value="1"/>
</dbReference>
<name>A0A1F7RNB0_9BACT</name>
<comment type="caution">
    <text evidence="5">The sequence shown here is derived from an EMBL/GenBank/DDBJ whole genome shotgun (WGS) entry which is preliminary data.</text>
</comment>
<accession>A0A1F7RNB0</accession>
<dbReference type="InterPro" id="IPR016195">
    <property type="entry name" value="Pol/histidinol_Pase-like"/>
</dbReference>
<evidence type="ECO:0000256" key="2">
    <source>
        <dbReference type="ARBA" id="ARBA00013064"/>
    </source>
</evidence>
<dbReference type="PIRSF" id="PIRSF016557">
    <property type="entry name" value="Caps_synth_CpsB"/>
    <property type="match status" value="1"/>
</dbReference>
<dbReference type="EMBL" id="MGDB01000025">
    <property type="protein sequence ID" value="OGL42810.1"/>
    <property type="molecule type" value="Genomic_DNA"/>
</dbReference>
<evidence type="ECO:0000256" key="1">
    <source>
        <dbReference type="ARBA" id="ARBA00005750"/>
    </source>
</evidence>
<gene>
    <name evidence="5" type="ORF">A2042_02480</name>
</gene>
<dbReference type="AlphaFoldDB" id="A0A1F7RNB0"/>
<organism evidence="5 6">
    <name type="scientific">Candidatus Schekmanbacteria bacterium GWA2_38_11</name>
    <dbReference type="NCBI Taxonomy" id="1817876"/>
    <lineage>
        <taxon>Bacteria</taxon>
        <taxon>Candidatus Schekmaniibacteriota</taxon>
    </lineage>
</organism>
<evidence type="ECO:0000256" key="4">
    <source>
        <dbReference type="ARBA" id="ARBA00051722"/>
    </source>
</evidence>
<keyword evidence="3" id="KW-0378">Hydrolase</keyword>
<dbReference type="PANTHER" id="PTHR39181:SF1">
    <property type="entry name" value="TYROSINE-PROTEIN PHOSPHATASE YWQE"/>
    <property type="match status" value="1"/>
</dbReference>
<dbReference type="Proteomes" id="UP000178526">
    <property type="component" value="Unassembled WGS sequence"/>
</dbReference>
<proteinExistence type="inferred from homology"/>
<evidence type="ECO:0000256" key="3">
    <source>
        <dbReference type="ARBA" id="ARBA00022801"/>
    </source>
</evidence>
<dbReference type="Pfam" id="PF19567">
    <property type="entry name" value="CpsB_CapC"/>
    <property type="match status" value="1"/>
</dbReference>
<evidence type="ECO:0000313" key="6">
    <source>
        <dbReference type="Proteomes" id="UP000178526"/>
    </source>
</evidence>
<dbReference type="GO" id="GO:0004725">
    <property type="term" value="F:protein tyrosine phosphatase activity"/>
    <property type="evidence" value="ECO:0007669"/>
    <property type="project" value="UniProtKB-EC"/>
</dbReference>
<evidence type="ECO:0000313" key="5">
    <source>
        <dbReference type="EMBL" id="OGL42810.1"/>
    </source>
</evidence>
<reference evidence="5 6" key="1">
    <citation type="journal article" date="2016" name="Nat. Commun.">
        <title>Thousands of microbial genomes shed light on interconnected biogeochemical processes in an aquifer system.</title>
        <authorList>
            <person name="Anantharaman K."/>
            <person name="Brown C.T."/>
            <person name="Hug L.A."/>
            <person name="Sharon I."/>
            <person name="Castelle C.J."/>
            <person name="Probst A.J."/>
            <person name="Thomas B.C."/>
            <person name="Singh A."/>
            <person name="Wilkins M.J."/>
            <person name="Karaoz U."/>
            <person name="Brodie E.L."/>
            <person name="Williams K.H."/>
            <person name="Hubbard S.S."/>
            <person name="Banfield J.F."/>
        </authorList>
    </citation>
    <scope>NUCLEOTIDE SEQUENCE [LARGE SCALE GENOMIC DNA]</scope>
</reference>
<comment type="catalytic activity">
    <reaction evidence="4">
        <text>O-phospho-L-tyrosyl-[protein] + H2O = L-tyrosyl-[protein] + phosphate</text>
        <dbReference type="Rhea" id="RHEA:10684"/>
        <dbReference type="Rhea" id="RHEA-COMP:10136"/>
        <dbReference type="Rhea" id="RHEA-COMP:20101"/>
        <dbReference type="ChEBI" id="CHEBI:15377"/>
        <dbReference type="ChEBI" id="CHEBI:43474"/>
        <dbReference type="ChEBI" id="CHEBI:46858"/>
        <dbReference type="ChEBI" id="CHEBI:61978"/>
        <dbReference type="EC" id="3.1.3.48"/>
    </reaction>
</comment>
<protein>
    <recommendedName>
        <fullName evidence="2">protein-tyrosine-phosphatase</fullName>
        <ecNumber evidence="2">3.1.3.48</ecNumber>
    </recommendedName>
</protein>